<evidence type="ECO:0000259" key="6">
    <source>
        <dbReference type="PROSITE" id="PS51677"/>
    </source>
</evidence>
<dbReference type="AlphaFoldDB" id="A0A549T7D5"/>
<dbReference type="Proteomes" id="UP000316801">
    <property type="component" value="Unassembled WGS sequence"/>
</dbReference>
<evidence type="ECO:0000256" key="1">
    <source>
        <dbReference type="ARBA" id="ARBA00003236"/>
    </source>
</evidence>
<dbReference type="SUPFAM" id="SSF88713">
    <property type="entry name" value="Glycoside hydrolase/deacetylase"/>
    <property type="match status" value="1"/>
</dbReference>
<dbReference type="EMBL" id="VJMG01000038">
    <property type="protein sequence ID" value="TRL37783.1"/>
    <property type="molecule type" value="Genomic_DNA"/>
</dbReference>
<evidence type="ECO:0000313" key="7">
    <source>
        <dbReference type="EMBL" id="TRL37783.1"/>
    </source>
</evidence>
<dbReference type="Pfam" id="PF01522">
    <property type="entry name" value="Polysacc_deac_1"/>
    <property type="match status" value="1"/>
</dbReference>
<name>A0A549T7D5_9HYPH</name>
<dbReference type="PANTHER" id="PTHR34216">
    <property type="match status" value="1"/>
</dbReference>
<evidence type="ECO:0000256" key="4">
    <source>
        <dbReference type="ARBA" id="ARBA00022729"/>
    </source>
</evidence>
<dbReference type="GO" id="GO:0016810">
    <property type="term" value="F:hydrolase activity, acting on carbon-nitrogen (but not peptide) bonds"/>
    <property type="evidence" value="ECO:0007669"/>
    <property type="project" value="InterPro"/>
</dbReference>
<reference evidence="7 8" key="1">
    <citation type="submission" date="2019-07" db="EMBL/GenBank/DDBJ databases">
        <title>Ln-dependent methylotrophs.</title>
        <authorList>
            <person name="Tani A."/>
        </authorList>
    </citation>
    <scope>NUCLEOTIDE SEQUENCE [LARGE SCALE GENOMIC DNA]</scope>
    <source>
        <strain evidence="7 8">SM12</strain>
    </source>
</reference>
<dbReference type="RefSeq" id="WP_143125889.1">
    <property type="nucleotide sequence ID" value="NZ_VJMG01000038.1"/>
</dbReference>
<dbReference type="InterPro" id="IPR051398">
    <property type="entry name" value="Polysacch_Deacetylase"/>
</dbReference>
<comment type="function">
    <text evidence="1">Is involved in generating a small heat-stable compound (Nod), an acylated oligomer of N-acetylglucosamine, that stimulates mitosis in various plant protoplasts.</text>
</comment>
<comment type="caution">
    <text evidence="7">The sequence shown here is derived from an EMBL/GenBank/DDBJ whole genome shotgun (WGS) entry which is preliminary data.</text>
</comment>
<evidence type="ECO:0000256" key="2">
    <source>
        <dbReference type="ARBA" id="ARBA00010973"/>
    </source>
</evidence>
<dbReference type="CDD" id="cd10967">
    <property type="entry name" value="CE4_GLA_like_6s"/>
    <property type="match status" value="1"/>
</dbReference>
<dbReference type="GO" id="GO:0005975">
    <property type="term" value="P:carbohydrate metabolic process"/>
    <property type="evidence" value="ECO:0007669"/>
    <property type="project" value="InterPro"/>
</dbReference>
<keyword evidence="4" id="KW-0732">Signal</keyword>
<dbReference type="Gene3D" id="3.20.20.370">
    <property type="entry name" value="Glycoside hydrolase/deacetylase"/>
    <property type="match status" value="1"/>
</dbReference>
<dbReference type="InterPro" id="IPR002509">
    <property type="entry name" value="NODB_dom"/>
</dbReference>
<proteinExistence type="inferred from homology"/>
<dbReference type="PROSITE" id="PS51677">
    <property type="entry name" value="NODB"/>
    <property type="match status" value="1"/>
</dbReference>
<comment type="similarity">
    <text evidence="2">Belongs to the polysaccharide deacetylase family.</text>
</comment>
<dbReference type="PANTHER" id="PTHR34216:SF11">
    <property type="entry name" value="CHITOOLIGOSACCHARIDE DEACETYLASE"/>
    <property type="match status" value="1"/>
</dbReference>
<accession>A0A549T7D5</accession>
<evidence type="ECO:0000313" key="8">
    <source>
        <dbReference type="Proteomes" id="UP000316801"/>
    </source>
</evidence>
<gene>
    <name evidence="7" type="ORF">FNA46_14295</name>
</gene>
<keyword evidence="8" id="KW-1185">Reference proteome</keyword>
<feature type="domain" description="NodB homology" evidence="6">
    <location>
        <begin position="44"/>
        <end position="271"/>
    </location>
</feature>
<dbReference type="InterPro" id="IPR011330">
    <property type="entry name" value="Glyco_hydro/deAcase_b/a-brl"/>
</dbReference>
<organism evidence="7 8">
    <name type="scientific">Rhizobium straminoryzae</name>
    <dbReference type="NCBI Taxonomy" id="1387186"/>
    <lineage>
        <taxon>Bacteria</taxon>
        <taxon>Pseudomonadati</taxon>
        <taxon>Pseudomonadota</taxon>
        <taxon>Alphaproteobacteria</taxon>
        <taxon>Hyphomicrobiales</taxon>
        <taxon>Rhizobiaceae</taxon>
        <taxon>Rhizobium/Agrobacterium group</taxon>
        <taxon>Rhizobium</taxon>
    </lineage>
</organism>
<sequence length="271" mass="30269">MRINRDETGRGLRDTSIREILHGFSRKVGRHIPFRPHWLTLPEAVVAFTFDDFPVSAYENAAPLLEQAGMRGTFYLASGLMGGAENGEPIVREAMVADLAARGHEIGGHTHGHINVQRTARADLLNDVAENERQIRRIVGEPAHPFSFAYPFGMISTRSKLALMGRYPGLRGIKIGLNRGLIDLAHLKAQELYDTAQDRRSLGALLDRAKEERGWLIFYTHDVRENPTSIGCSPALFRACVEEVARRGMRVETVAETLARIGTHSLPCRFF</sequence>
<protein>
    <recommendedName>
        <fullName evidence="3">Chitooligosaccharide deacetylase</fullName>
    </recommendedName>
    <alternativeName>
        <fullName evidence="5">Nodulation protein B</fullName>
    </alternativeName>
</protein>
<evidence type="ECO:0000256" key="3">
    <source>
        <dbReference type="ARBA" id="ARBA00020071"/>
    </source>
</evidence>
<evidence type="ECO:0000256" key="5">
    <source>
        <dbReference type="ARBA" id="ARBA00032976"/>
    </source>
</evidence>